<feature type="compositionally biased region" description="Basic and acidic residues" evidence="1">
    <location>
        <begin position="455"/>
        <end position="464"/>
    </location>
</feature>
<dbReference type="PANTHER" id="PTHR34814:SF2">
    <property type="entry name" value="DUF3533 DOMAIN-CONTAINING PROTEIN"/>
    <property type="match status" value="1"/>
</dbReference>
<feature type="region of interest" description="Disordered" evidence="1">
    <location>
        <begin position="444"/>
        <end position="485"/>
    </location>
</feature>
<feature type="transmembrane region" description="Helical" evidence="2">
    <location>
        <begin position="226"/>
        <end position="245"/>
    </location>
</feature>
<dbReference type="STRING" id="86259.A0A4Z1PKW3"/>
<proteinExistence type="predicted"/>
<feature type="compositionally biased region" description="Acidic residues" evidence="1">
    <location>
        <begin position="465"/>
        <end position="474"/>
    </location>
</feature>
<feature type="transmembrane region" description="Helical" evidence="2">
    <location>
        <begin position="266"/>
        <end position="291"/>
    </location>
</feature>
<feature type="transmembrane region" description="Helical" evidence="2">
    <location>
        <begin position="387"/>
        <end position="407"/>
    </location>
</feature>
<accession>A0A4Z1PKW3</accession>
<evidence type="ECO:0000259" key="3">
    <source>
        <dbReference type="Pfam" id="PF12051"/>
    </source>
</evidence>
<evidence type="ECO:0000256" key="1">
    <source>
        <dbReference type="SAM" id="MobiDB-lite"/>
    </source>
</evidence>
<evidence type="ECO:0000313" key="4">
    <source>
        <dbReference type="EMBL" id="TID23012.1"/>
    </source>
</evidence>
<feature type="transmembrane region" description="Helical" evidence="2">
    <location>
        <begin position="41"/>
        <end position="64"/>
    </location>
</feature>
<keyword evidence="2" id="KW-0472">Membrane</keyword>
<dbReference type="GO" id="GO:0016020">
    <property type="term" value="C:membrane"/>
    <property type="evidence" value="ECO:0007669"/>
    <property type="project" value="TreeGrafter"/>
</dbReference>
<dbReference type="EMBL" id="SNSC02000007">
    <property type="protein sequence ID" value="TID23012.1"/>
    <property type="molecule type" value="Genomic_DNA"/>
</dbReference>
<evidence type="ECO:0000313" key="5">
    <source>
        <dbReference type="Proteomes" id="UP000298493"/>
    </source>
</evidence>
<dbReference type="InterPro" id="IPR053001">
    <property type="entry name" value="MNNG_permease-like"/>
</dbReference>
<organism evidence="4 5">
    <name type="scientific">Venturia nashicola</name>
    <dbReference type="NCBI Taxonomy" id="86259"/>
    <lineage>
        <taxon>Eukaryota</taxon>
        <taxon>Fungi</taxon>
        <taxon>Dikarya</taxon>
        <taxon>Ascomycota</taxon>
        <taxon>Pezizomycotina</taxon>
        <taxon>Dothideomycetes</taxon>
        <taxon>Pleosporomycetidae</taxon>
        <taxon>Venturiales</taxon>
        <taxon>Venturiaceae</taxon>
        <taxon>Venturia</taxon>
    </lineage>
</organism>
<dbReference type="Pfam" id="PF12051">
    <property type="entry name" value="DUF3533"/>
    <property type="match status" value="1"/>
</dbReference>
<feature type="domain" description="DUF3533" evidence="3">
    <location>
        <begin position="44"/>
        <end position="397"/>
    </location>
</feature>
<dbReference type="Proteomes" id="UP000298493">
    <property type="component" value="Unassembled WGS sequence"/>
</dbReference>
<feature type="compositionally biased region" description="Basic and acidic residues" evidence="1">
    <location>
        <begin position="475"/>
        <end position="485"/>
    </location>
</feature>
<dbReference type="InterPro" id="IPR022703">
    <property type="entry name" value="DUF3533"/>
</dbReference>
<gene>
    <name evidence="4" type="ORF">E6O75_ATG02186</name>
</gene>
<feature type="transmembrane region" description="Helical" evidence="2">
    <location>
        <begin position="331"/>
        <end position="351"/>
    </location>
</feature>
<keyword evidence="2" id="KW-0812">Transmembrane</keyword>
<sequence length="528" mass="60611">MSKGWLGFVTGWRMYPRAHENRITPYEETFKPIRRKFMKAIITNFVALQILFLVLFAYIFGALYQQGGHVHNMKVLYIDYDGGAIGTSIRNAYSILRSTSYPTLIEHSASEYPTPRDIRHEVCQTRYWGAVFTSSGASARLFDAITTNSPYDKDQVVSYIWNEARYPALIDSTISSGLQSLSSTARIDYVSNNTFTNLTASSLPIIADPWQLNSINIMPTTQGSRLIYNTLVIILILVQEFFYLGTINSLYDAFHIYARLNPHRIIFFRNLISLCYTFVGSLCVVAMIWAFRVDWHVNGNQFVLSWMVLWLFAHVNFLTLDVFTVWLPPPYIPMSLISWVVLNVASILLPFELSPGFYKYGYVYPAHEVYQVLLDIWSRGCNPQLHYALPVLFALELSGLLISALGIHRRCHYATIKEENEKQAFQDRVDNALAFELGKREQDRVARTASATQKSDSDEKKEEIERTEDEIERTEEDKQADVEKDRAELREIISRADSRVKREQPLSGISFGPAFGFDLGHGEEERRE</sequence>
<keyword evidence="5" id="KW-1185">Reference proteome</keyword>
<dbReference type="PANTHER" id="PTHR34814">
    <property type="entry name" value="NITROSOGUANIDINE RESISTANCE PROTEIN SNG1"/>
    <property type="match status" value="1"/>
</dbReference>
<reference evidence="4 5" key="1">
    <citation type="submission" date="2019-04" db="EMBL/GenBank/DDBJ databases">
        <title>High contiguity whole genome sequence and gene annotation resource for two Venturia nashicola isolates.</title>
        <authorList>
            <person name="Prokchorchik M."/>
            <person name="Won K."/>
            <person name="Lee Y."/>
            <person name="Choi E.D."/>
            <person name="Segonzac C."/>
            <person name="Sohn K.H."/>
        </authorList>
    </citation>
    <scope>NUCLEOTIDE SEQUENCE [LARGE SCALE GENOMIC DNA]</scope>
    <source>
        <strain evidence="4 5">PRI2</strain>
    </source>
</reference>
<feature type="transmembrane region" description="Helical" evidence="2">
    <location>
        <begin position="303"/>
        <end position="324"/>
    </location>
</feature>
<comment type="caution">
    <text evidence="4">The sequence shown here is derived from an EMBL/GenBank/DDBJ whole genome shotgun (WGS) entry which is preliminary data.</text>
</comment>
<keyword evidence="2" id="KW-1133">Transmembrane helix</keyword>
<evidence type="ECO:0000256" key="2">
    <source>
        <dbReference type="SAM" id="Phobius"/>
    </source>
</evidence>
<feature type="region of interest" description="Disordered" evidence="1">
    <location>
        <begin position="501"/>
        <end position="528"/>
    </location>
</feature>
<dbReference type="AlphaFoldDB" id="A0A4Z1PKW3"/>
<name>A0A4Z1PKW3_9PEZI</name>
<protein>
    <submittedName>
        <fullName evidence="4">Putative Nitrosoguanidine resistance protein SNG1</fullName>
    </submittedName>
</protein>